<feature type="region of interest" description="Disordered" evidence="1">
    <location>
        <begin position="230"/>
        <end position="252"/>
    </location>
</feature>
<feature type="region of interest" description="Disordered" evidence="1">
    <location>
        <begin position="306"/>
        <end position="328"/>
    </location>
</feature>
<proteinExistence type="predicted"/>
<protein>
    <submittedName>
        <fullName evidence="2">Uncharacterized protein</fullName>
    </submittedName>
</protein>
<name>A0A5J9WM36_9POAL</name>
<dbReference type="InterPro" id="IPR053234">
    <property type="entry name" value="RPM1_Interactor"/>
</dbReference>
<reference evidence="2 3" key="1">
    <citation type="journal article" date="2019" name="Sci. Rep.">
        <title>A high-quality genome of Eragrostis curvula grass provides insights into Poaceae evolution and supports new strategies to enhance forage quality.</title>
        <authorList>
            <person name="Carballo J."/>
            <person name="Santos B.A.C.M."/>
            <person name="Zappacosta D."/>
            <person name="Garbus I."/>
            <person name="Selva J.P."/>
            <person name="Gallo C.A."/>
            <person name="Diaz A."/>
            <person name="Albertini E."/>
            <person name="Caccamo M."/>
            <person name="Echenique V."/>
        </authorList>
    </citation>
    <scope>NUCLEOTIDE SEQUENCE [LARGE SCALE GENOMIC DNA]</scope>
    <source>
        <strain evidence="3">cv. Victoria</strain>
        <tissue evidence="2">Leaf</tissue>
    </source>
</reference>
<feature type="region of interest" description="Disordered" evidence="1">
    <location>
        <begin position="1"/>
        <end position="61"/>
    </location>
</feature>
<dbReference type="OrthoDB" id="266020at2759"/>
<dbReference type="PANTHER" id="PTHR33443:SF37">
    <property type="entry name" value="OS03G0140900 PROTEIN"/>
    <property type="match status" value="1"/>
</dbReference>
<feature type="region of interest" description="Disordered" evidence="1">
    <location>
        <begin position="358"/>
        <end position="384"/>
    </location>
</feature>
<evidence type="ECO:0000313" key="3">
    <source>
        <dbReference type="Proteomes" id="UP000324897"/>
    </source>
</evidence>
<dbReference type="Proteomes" id="UP000324897">
    <property type="component" value="Chromosome 5"/>
</dbReference>
<dbReference type="PANTHER" id="PTHR33443">
    <property type="entry name" value="ZGC:112980"/>
    <property type="match status" value="1"/>
</dbReference>
<dbReference type="Gramene" id="TVU48430">
    <property type="protein sequence ID" value="TVU48430"/>
    <property type="gene ID" value="EJB05_08066"/>
</dbReference>
<keyword evidence="3" id="KW-1185">Reference proteome</keyword>
<organism evidence="2 3">
    <name type="scientific">Eragrostis curvula</name>
    <name type="common">weeping love grass</name>
    <dbReference type="NCBI Taxonomy" id="38414"/>
    <lineage>
        <taxon>Eukaryota</taxon>
        <taxon>Viridiplantae</taxon>
        <taxon>Streptophyta</taxon>
        <taxon>Embryophyta</taxon>
        <taxon>Tracheophyta</taxon>
        <taxon>Spermatophyta</taxon>
        <taxon>Magnoliopsida</taxon>
        <taxon>Liliopsida</taxon>
        <taxon>Poales</taxon>
        <taxon>Poaceae</taxon>
        <taxon>PACMAD clade</taxon>
        <taxon>Chloridoideae</taxon>
        <taxon>Eragrostideae</taxon>
        <taxon>Eragrostidinae</taxon>
        <taxon>Eragrostis</taxon>
    </lineage>
</organism>
<feature type="region of interest" description="Disordered" evidence="1">
    <location>
        <begin position="101"/>
        <end position="124"/>
    </location>
</feature>
<dbReference type="EMBL" id="RWGY01000004">
    <property type="protein sequence ID" value="TVU48430.1"/>
    <property type="molecule type" value="Genomic_DNA"/>
</dbReference>
<comment type="caution">
    <text evidence="2">The sequence shown here is derived from an EMBL/GenBank/DDBJ whole genome shotgun (WGS) entry which is preliminary data.</text>
</comment>
<accession>A0A5J9WM36</accession>
<evidence type="ECO:0000313" key="2">
    <source>
        <dbReference type="EMBL" id="TVU48430.1"/>
    </source>
</evidence>
<gene>
    <name evidence="2" type="ORF">EJB05_08066</name>
</gene>
<dbReference type="AlphaFoldDB" id="A0A5J9WM36"/>
<evidence type="ECO:0000256" key="1">
    <source>
        <dbReference type="SAM" id="MobiDB-lite"/>
    </source>
</evidence>
<sequence>MGSAAAVVIEVSSDDEDGWRTPAGKRKSTDGGWRTPGAGKQPPDGGWRTPGAGKDKSPDSGLEWAEKLLGEDCDEIGDGLDDSEAMQELLKSLMDETNIVVEGKQSSVDDPEEKNSLRDADDDDDDCVILDGDPEQAIVVAKEDEPRRDAMEDDLQIVAEKGELACRDFPHPRHLCVSLAFNTSSHASHCSMCHCYVCDSPAPCAFWGKGTGINDHCHATDKDAKWKRLRQSSKRKSQQMPNGGGIQNLLQSTSATTADVMIPSARRFPVSRTVSQNQQVHPSIMVSQNTGHGVFLPRAPSYVRRTTTPSNRLKRARPAPPVYTPSNGTYLQPPVSNNSPMQPALPRGFQTAQIPPENTFGSFSSLRPPTAPPALSVPKGSQGYQRQPIPYPQAPPNTVVGTGVPLSRCTSVSIQGKQHSQGTTADAMRMRDALTDLAHRLGVPDYNIEPPVVQQSASTPQTLRPNQLLAKAMASQRGEVNQNYIAGRDRLILRIPRHNSSNHTSGSIALLSGAVQTKQPLCQLNSESSLDQNETAPSTVVRSLPWNFDGK</sequence>